<gene>
    <name evidence="3" type="ORF">PAXINDRAFT_89979</name>
</gene>
<dbReference type="GO" id="GO:0006310">
    <property type="term" value="P:DNA recombination"/>
    <property type="evidence" value="ECO:0007669"/>
    <property type="project" value="UniProtKB-KW"/>
</dbReference>
<dbReference type="GO" id="GO:0003677">
    <property type="term" value="F:DNA binding"/>
    <property type="evidence" value="ECO:0007669"/>
    <property type="project" value="UniProtKB-KW"/>
</dbReference>
<dbReference type="SUPFAM" id="SSF56349">
    <property type="entry name" value="DNA breaking-rejoining enzymes"/>
    <property type="match status" value="1"/>
</dbReference>
<dbReference type="InterPro" id="IPR052925">
    <property type="entry name" value="Phage_Integrase-like_Recomb"/>
</dbReference>
<dbReference type="PANTHER" id="PTHR34605">
    <property type="entry name" value="PHAGE_INTEGRASE DOMAIN-CONTAINING PROTEIN"/>
    <property type="match status" value="1"/>
</dbReference>
<dbReference type="InterPro" id="IPR010998">
    <property type="entry name" value="Integrase_recombinase_N"/>
</dbReference>
<proteinExistence type="predicted"/>
<name>A0A0C9SNC9_PAXIN</name>
<dbReference type="SUPFAM" id="SSF47823">
    <property type="entry name" value="lambda integrase-like, N-terminal domain"/>
    <property type="match status" value="1"/>
</dbReference>
<keyword evidence="2" id="KW-0233">DNA recombination</keyword>
<evidence type="ECO:0000256" key="1">
    <source>
        <dbReference type="ARBA" id="ARBA00023125"/>
    </source>
</evidence>
<protein>
    <recommendedName>
        <fullName evidence="5">DNA breaking-rejoining enzyme</fullName>
    </recommendedName>
</protein>
<dbReference type="InterPro" id="IPR011010">
    <property type="entry name" value="DNA_brk_join_enz"/>
</dbReference>
<dbReference type="PANTHER" id="PTHR34605:SF3">
    <property type="entry name" value="P CELL-TYPE AGGLUTINATION PROTEIN MAP4-LIKE-RELATED"/>
    <property type="match status" value="1"/>
</dbReference>
<dbReference type="Proteomes" id="UP000053647">
    <property type="component" value="Unassembled WGS sequence"/>
</dbReference>
<accession>A0A0C9SNC9</accession>
<evidence type="ECO:0000313" key="3">
    <source>
        <dbReference type="EMBL" id="KIJ07704.1"/>
    </source>
</evidence>
<dbReference type="Gene3D" id="1.10.150.130">
    <property type="match status" value="1"/>
</dbReference>
<dbReference type="EMBL" id="KN819808">
    <property type="protein sequence ID" value="KIJ07704.1"/>
    <property type="molecule type" value="Genomic_DNA"/>
</dbReference>
<keyword evidence="4" id="KW-1185">Reference proteome</keyword>
<dbReference type="Gene3D" id="1.10.443.10">
    <property type="entry name" value="Intergrase catalytic core"/>
    <property type="match status" value="1"/>
</dbReference>
<sequence>MDASLSASALSIIEVLSNRVPKNPKPLQFSASTLIKVNYALDHAWADSTLLKYRSAVNQFIAFCDSENIPNHFRIPASEHLLCAFAASRVGLLAADTVQNHLAAIKAWHIYNDKPWRGGTRLHYILNGVANLTPSSSRKPPRPPITRSMLLLLASHLDLSSPFDACCLAAACLAMWAQARLGEILSNWETSFKPAFVVCRSHLLPPFNKNGSRKCHLPFSKVAKSRGEDICICRQLGPCDPIAAIDNHLLINHIPPNLPLFSYLSNRGWRCLTKKKLLLRCNSIWSLAGIPTTTGHSFRIGGTTELLLAGVPPDVVKALGRWSSDAFLRYWRSLELLAPLHIENLPAS</sequence>
<dbReference type="InterPro" id="IPR013762">
    <property type="entry name" value="Integrase-like_cat_sf"/>
</dbReference>
<dbReference type="HOGENOM" id="CLU_003292_2_3_1"/>
<evidence type="ECO:0000313" key="4">
    <source>
        <dbReference type="Proteomes" id="UP000053647"/>
    </source>
</evidence>
<organism evidence="3 4">
    <name type="scientific">Paxillus involutus ATCC 200175</name>
    <dbReference type="NCBI Taxonomy" id="664439"/>
    <lineage>
        <taxon>Eukaryota</taxon>
        <taxon>Fungi</taxon>
        <taxon>Dikarya</taxon>
        <taxon>Basidiomycota</taxon>
        <taxon>Agaricomycotina</taxon>
        <taxon>Agaricomycetes</taxon>
        <taxon>Agaricomycetidae</taxon>
        <taxon>Boletales</taxon>
        <taxon>Paxilineae</taxon>
        <taxon>Paxillaceae</taxon>
        <taxon>Paxillus</taxon>
    </lineage>
</organism>
<reference evidence="3 4" key="1">
    <citation type="submission" date="2014-06" db="EMBL/GenBank/DDBJ databases">
        <authorList>
            <consortium name="DOE Joint Genome Institute"/>
            <person name="Kuo A."/>
            <person name="Kohler A."/>
            <person name="Nagy L.G."/>
            <person name="Floudas D."/>
            <person name="Copeland A."/>
            <person name="Barry K.W."/>
            <person name="Cichocki N."/>
            <person name="Veneault-Fourrey C."/>
            <person name="LaButti K."/>
            <person name="Lindquist E.A."/>
            <person name="Lipzen A."/>
            <person name="Lundell T."/>
            <person name="Morin E."/>
            <person name="Murat C."/>
            <person name="Sun H."/>
            <person name="Tunlid A."/>
            <person name="Henrissat B."/>
            <person name="Grigoriev I.V."/>
            <person name="Hibbett D.S."/>
            <person name="Martin F."/>
            <person name="Nordberg H.P."/>
            <person name="Cantor M.N."/>
            <person name="Hua S.X."/>
        </authorList>
    </citation>
    <scope>NUCLEOTIDE SEQUENCE [LARGE SCALE GENOMIC DNA]</scope>
    <source>
        <strain evidence="3 4">ATCC 200175</strain>
    </source>
</reference>
<keyword evidence="1" id="KW-0238">DNA-binding</keyword>
<evidence type="ECO:0000256" key="2">
    <source>
        <dbReference type="ARBA" id="ARBA00023172"/>
    </source>
</evidence>
<dbReference type="AlphaFoldDB" id="A0A0C9SNC9"/>
<reference evidence="4" key="2">
    <citation type="submission" date="2015-01" db="EMBL/GenBank/DDBJ databases">
        <title>Evolutionary Origins and Diversification of the Mycorrhizal Mutualists.</title>
        <authorList>
            <consortium name="DOE Joint Genome Institute"/>
            <consortium name="Mycorrhizal Genomics Consortium"/>
            <person name="Kohler A."/>
            <person name="Kuo A."/>
            <person name="Nagy L.G."/>
            <person name="Floudas D."/>
            <person name="Copeland A."/>
            <person name="Barry K.W."/>
            <person name="Cichocki N."/>
            <person name="Veneault-Fourrey C."/>
            <person name="LaButti K."/>
            <person name="Lindquist E.A."/>
            <person name="Lipzen A."/>
            <person name="Lundell T."/>
            <person name="Morin E."/>
            <person name="Murat C."/>
            <person name="Riley R."/>
            <person name="Ohm R."/>
            <person name="Sun H."/>
            <person name="Tunlid A."/>
            <person name="Henrissat B."/>
            <person name="Grigoriev I.V."/>
            <person name="Hibbett D.S."/>
            <person name="Martin F."/>
        </authorList>
    </citation>
    <scope>NUCLEOTIDE SEQUENCE [LARGE SCALE GENOMIC DNA]</scope>
    <source>
        <strain evidence="4">ATCC 200175</strain>
    </source>
</reference>
<evidence type="ECO:0008006" key="5">
    <source>
        <dbReference type="Google" id="ProtNLM"/>
    </source>
</evidence>
<dbReference type="GO" id="GO:0015074">
    <property type="term" value="P:DNA integration"/>
    <property type="evidence" value="ECO:0007669"/>
    <property type="project" value="InterPro"/>
</dbReference>
<dbReference type="OrthoDB" id="3262705at2759"/>